<dbReference type="EMBL" id="JASBRG010000001">
    <property type="protein sequence ID" value="MDI3318259.1"/>
    <property type="molecule type" value="Genomic_DNA"/>
</dbReference>
<organism evidence="5 6">
    <name type="scientific">Pinibacter soli</name>
    <dbReference type="NCBI Taxonomy" id="3044211"/>
    <lineage>
        <taxon>Bacteria</taxon>
        <taxon>Pseudomonadati</taxon>
        <taxon>Bacteroidota</taxon>
        <taxon>Chitinophagia</taxon>
        <taxon>Chitinophagales</taxon>
        <taxon>Chitinophagaceae</taxon>
        <taxon>Pinibacter</taxon>
    </lineage>
</organism>
<keyword evidence="2" id="KW-1133">Transmembrane helix</keyword>
<proteinExistence type="predicted"/>
<evidence type="ECO:0000256" key="3">
    <source>
        <dbReference type="SAM" id="SignalP"/>
    </source>
</evidence>
<dbReference type="Proteomes" id="UP001226434">
    <property type="component" value="Unassembled WGS sequence"/>
</dbReference>
<feature type="signal peptide" evidence="3">
    <location>
        <begin position="1"/>
        <end position="19"/>
    </location>
</feature>
<keyword evidence="2" id="KW-0472">Membrane</keyword>
<dbReference type="InterPro" id="IPR007621">
    <property type="entry name" value="TPM_dom"/>
</dbReference>
<feature type="transmembrane region" description="Helical" evidence="2">
    <location>
        <begin position="182"/>
        <end position="201"/>
    </location>
</feature>
<name>A0ABT6R6S2_9BACT</name>
<dbReference type="PANTHER" id="PTHR30373">
    <property type="entry name" value="UPF0603 PROTEIN YGCG"/>
    <property type="match status" value="1"/>
</dbReference>
<evidence type="ECO:0000313" key="6">
    <source>
        <dbReference type="Proteomes" id="UP001226434"/>
    </source>
</evidence>
<evidence type="ECO:0000313" key="5">
    <source>
        <dbReference type="EMBL" id="MDI3318259.1"/>
    </source>
</evidence>
<evidence type="ECO:0000256" key="1">
    <source>
        <dbReference type="SAM" id="MobiDB-lite"/>
    </source>
</evidence>
<keyword evidence="6" id="KW-1185">Reference proteome</keyword>
<dbReference type="RefSeq" id="WP_282332374.1">
    <property type="nucleotide sequence ID" value="NZ_JASBRG010000001.1"/>
</dbReference>
<dbReference type="Gene3D" id="3.10.310.50">
    <property type="match status" value="1"/>
</dbReference>
<feature type="region of interest" description="Disordered" evidence="1">
    <location>
        <begin position="224"/>
        <end position="263"/>
    </location>
</feature>
<keyword evidence="3" id="KW-0732">Signal</keyword>
<accession>A0ABT6R6S2</accession>
<feature type="domain" description="TPM" evidence="4">
    <location>
        <begin position="32"/>
        <end position="155"/>
    </location>
</feature>
<reference evidence="5 6" key="1">
    <citation type="submission" date="2023-05" db="EMBL/GenBank/DDBJ databases">
        <title>Genome sequence of Pinibacter sp. MAH-24.</title>
        <authorList>
            <person name="Huq M.A."/>
        </authorList>
    </citation>
    <scope>NUCLEOTIDE SEQUENCE [LARGE SCALE GENOMIC DNA]</scope>
    <source>
        <strain evidence="5 6">MAH-24</strain>
    </source>
</reference>
<comment type="caution">
    <text evidence="5">The sequence shown here is derived from an EMBL/GenBank/DDBJ whole genome shotgun (WGS) entry which is preliminary data.</text>
</comment>
<evidence type="ECO:0000256" key="2">
    <source>
        <dbReference type="SAM" id="Phobius"/>
    </source>
</evidence>
<keyword evidence="2" id="KW-0812">Transmembrane</keyword>
<evidence type="ECO:0000259" key="4">
    <source>
        <dbReference type="Pfam" id="PF04536"/>
    </source>
</evidence>
<sequence>MKKLLFYLLFFLTGTFCFAQNIPARPNPPRLVNDFANVLTPDQKAALESKLVAYDDSTSNQLVVVTLKSVGDYDVQDVALKILRDWGVGNKKTNNGIVLLASMDDHKLRIEVGYGLEGAVPDLIAKRIIENELVPNFRAGNYYRGFDEATDAIFKAAAGEYKAPEGYDQRGQHQGSGHGSSIISIIVIIIVLIVIFSSRGGGGGGGMMSRRGYRGWGPPIWFPTGGGGWSGGGGGGGWSGGGGGGFGGFGGGSGGGGGASGSW</sequence>
<feature type="chain" id="PRO_5045330933" evidence="3">
    <location>
        <begin position="20"/>
        <end position="263"/>
    </location>
</feature>
<protein>
    <submittedName>
        <fullName evidence="5">TPM domain-containing protein</fullName>
    </submittedName>
</protein>
<dbReference type="PANTHER" id="PTHR30373:SF2">
    <property type="entry name" value="UPF0603 PROTEIN YGCG"/>
    <property type="match status" value="1"/>
</dbReference>
<dbReference type="Pfam" id="PF04536">
    <property type="entry name" value="TPM_phosphatase"/>
    <property type="match status" value="1"/>
</dbReference>
<gene>
    <name evidence="5" type="ORF">QJ048_00670</name>
</gene>